<proteinExistence type="predicted"/>
<name>A0A6G2CM37_9FIRM</name>
<dbReference type="RefSeq" id="WP_129821456.1">
    <property type="nucleotide sequence ID" value="NZ_JADNAQ010000002.1"/>
</dbReference>
<reference evidence="1" key="1">
    <citation type="journal article" date="2019" name="Nat. Med.">
        <title>A library of human gut bacterial isolates paired with longitudinal multiomics data enables mechanistic microbiome research.</title>
        <authorList>
            <person name="Poyet M."/>
            <person name="Groussin M."/>
            <person name="Gibbons S.M."/>
            <person name="Avila-Pacheco J."/>
            <person name="Jiang X."/>
            <person name="Kearney S.M."/>
            <person name="Perrotta A.R."/>
            <person name="Berdy B."/>
            <person name="Zhao S."/>
            <person name="Lieberman T.D."/>
            <person name="Swanson P.K."/>
            <person name="Smith M."/>
            <person name="Roesemann S."/>
            <person name="Alexander J.E."/>
            <person name="Rich S.A."/>
            <person name="Livny J."/>
            <person name="Vlamakis H."/>
            <person name="Clish C."/>
            <person name="Bullock K."/>
            <person name="Deik A."/>
            <person name="Scott J."/>
            <person name="Pierce K.A."/>
            <person name="Xavier R.J."/>
            <person name="Alm E.J."/>
        </authorList>
    </citation>
    <scope>NUCLEOTIDE SEQUENCE</scope>
    <source>
        <strain evidence="1">BIOML-A179</strain>
    </source>
</reference>
<protein>
    <submittedName>
        <fullName evidence="1">Uncharacterized protein</fullName>
    </submittedName>
</protein>
<gene>
    <name evidence="1" type="ORF">GMA64_04325</name>
</gene>
<sequence>MNIKLINFLIFVLSLICLIIETNLFYNVGIFVDEFNTSPAVVYGGDFWLQMDWVKLAFLALIVLLSGISLFITKNK</sequence>
<evidence type="ECO:0000313" key="1">
    <source>
        <dbReference type="EMBL" id="MTL93745.1"/>
    </source>
</evidence>
<comment type="caution">
    <text evidence="1">The sequence shown here is derived from an EMBL/GenBank/DDBJ whole genome shotgun (WGS) entry which is preliminary data.</text>
</comment>
<accession>A0A6G2CM37</accession>
<dbReference type="EMBL" id="WMQV01000006">
    <property type="protein sequence ID" value="MTL93745.1"/>
    <property type="molecule type" value="Genomic_DNA"/>
</dbReference>
<organism evidence="1">
    <name type="scientific">Turicibacter sanguinis</name>
    <dbReference type="NCBI Taxonomy" id="154288"/>
    <lineage>
        <taxon>Bacteria</taxon>
        <taxon>Bacillati</taxon>
        <taxon>Bacillota</taxon>
        <taxon>Erysipelotrichia</taxon>
        <taxon>Erysipelotrichales</taxon>
        <taxon>Turicibacteraceae</taxon>
        <taxon>Turicibacter</taxon>
    </lineage>
</organism>
<dbReference type="AlphaFoldDB" id="A0A6G2CM37"/>